<dbReference type="InterPro" id="IPR018768">
    <property type="entry name" value="DUF2344"/>
</dbReference>
<proteinExistence type="predicted"/>
<evidence type="ECO:0000259" key="1">
    <source>
        <dbReference type="Pfam" id="PF10105"/>
    </source>
</evidence>
<evidence type="ECO:0000313" key="2">
    <source>
        <dbReference type="EMBL" id="SHL92622.1"/>
    </source>
</evidence>
<dbReference type="Pfam" id="PF10105">
    <property type="entry name" value="DUF2344"/>
    <property type="match status" value="1"/>
</dbReference>
<evidence type="ECO:0000313" key="3">
    <source>
        <dbReference type="Proteomes" id="UP000184038"/>
    </source>
</evidence>
<dbReference type="Proteomes" id="UP000184038">
    <property type="component" value="Unassembled WGS sequence"/>
</dbReference>
<dbReference type="OrthoDB" id="9780488at2"/>
<name>A0A1M7ELE6_9FIRM</name>
<dbReference type="RefSeq" id="WP_073281581.1">
    <property type="nucleotide sequence ID" value="NZ_FRCP01000005.1"/>
</dbReference>
<reference evidence="2 3" key="1">
    <citation type="submission" date="2016-11" db="EMBL/GenBank/DDBJ databases">
        <authorList>
            <person name="Jaros S."/>
            <person name="Januszkiewicz K."/>
            <person name="Wedrychowicz H."/>
        </authorList>
    </citation>
    <scope>NUCLEOTIDE SEQUENCE [LARGE SCALE GENOMIC DNA]</scope>
    <source>
        <strain evidence="2 3">DSM 15930</strain>
    </source>
</reference>
<feature type="domain" description="DUF2344" evidence="1">
    <location>
        <begin position="2"/>
        <end position="222"/>
    </location>
</feature>
<accession>A0A1M7ELE6</accession>
<organism evidence="2 3">
    <name type="scientific">Anaerosporobacter mobilis DSM 15930</name>
    <dbReference type="NCBI Taxonomy" id="1120996"/>
    <lineage>
        <taxon>Bacteria</taxon>
        <taxon>Bacillati</taxon>
        <taxon>Bacillota</taxon>
        <taxon>Clostridia</taxon>
        <taxon>Lachnospirales</taxon>
        <taxon>Lachnospiraceae</taxon>
        <taxon>Anaerosporobacter</taxon>
    </lineage>
</organism>
<gene>
    <name evidence="2" type="ORF">SAMN02746066_00056</name>
</gene>
<dbReference type="NCBIfam" id="TIGR03936">
    <property type="entry name" value="sam_1_link_chp"/>
    <property type="match status" value="1"/>
</dbReference>
<dbReference type="AlphaFoldDB" id="A0A1M7ELE6"/>
<dbReference type="EMBL" id="FRCP01000005">
    <property type="protein sequence ID" value="SHL92622.1"/>
    <property type="molecule type" value="Genomic_DNA"/>
</dbReference>
<dbReference type="STRING" id="1120996.SAMN02746066_00056"/>
<sequence>MKARVKFSKTGNLKFIGHLDVMRYFQKAFRRAEIDIEYSKGYSPHMLLSFAAPLGVGLTSDGEYLDMQLLSTLTEEEMVAKMNEAMVSDIRVVDFKLLPDTSKNSMSIVAGADYKISLKDGYAFEAVTDEDGHVLETSLTIENFKEHFEAFIAKEQIVILKKSKKSENEVDIKPFIYQVAFDAKTFAELGGAFCENSVAERYDNDCVCYMQLATGSVNNLKPELVMQAFCQAENVVFNPFAYQVHRMEVYADLGTEEERKLVPLNDVK</sequence>
<protein>
    <submittedName>
        <fullName evidence="2">Radical SAM-linked protein</fullName>
    </submittedName>
</protein>
<keyword evidence="3" id="KW-1185">Reference proteome</keyword>